<gene>
    <name evidence="2" type="ORF">IFJ75_07455</name>
</gene>
<feature type="signal peptide" evidence="1">
    <location>
        <begin position="1"/>
        <end position="25"/>
    </location>
</feature>
<keyword evidence="1" id="KW-0732">Signal</keyword>
<evidence type="ECO:0000313" key="2">
    <source>
        <dbReference type="EMBL" id="QTC92688.1"/>
    </source>
</evidence>
<dbReference type="RefSeq" id="WP_207931968.1">
    <property type="nucleotide sequence ID" value="NZ_CP062222.1"/>
</dbReference>
<dbReference type="EMBL" id="CP062222">
    <property type="protein sequence ID" value="QTC92688.1"/>
    <property type="molecule type" value="Genomic_DNA"/>
</dbReference>
<dbReference type="KEGG" id="bgoe:IFJ75_07455"/>
<protein>
    <recommendedName>
        <fullName evidence="4">Peptidase M1 membrane alanine aminopeptidase domain-containing protein</fullName>
    </recommendedName>
</protein>
<evidence type="ECO:0008006" key="4">
    <source>
        <dbReference type="Google" id="ProtNLM"/>
    </source>
</evidence>
<reference evidence="2" key="1">
    <citation type="submission" date="2020-09" db="EMBL/GenBank/DDBJ databases">
        <title>Brevundimonas sp. LVF2 isolated from a puddle in Goettingen, Germany.</title>
        <authorList>
            <person name="Friedrich I."/>
            <person name="Klassen A."/>
            <person name="Hannes N."/>
            <person name="Schneider D."/>
            <person name="Hertel R."/>
            <person name="Daniel R."/>
        </authorList>
    </citation>
    <scope>NUCLEOTIDE SEQUENCE</scope>
    <source>
        <strain evidence="2">LVF2</strain>
    </source>
</reference>
<feature type="chain" id="PRO_5037679756" description="Peptidase M1 membrane alanine aminopeptidase domain-containing protein" evidence="1">
    <location>
        <begin position="26"/>
        <end position="358"/>
    </location>
</feature>
<sequence length="358" mass="38287">MKTVTGVTGLALSLGLMGTAGAASAGETCDRIAATFPGSACVETAHGAAVAPDTARATQMAGYAAEGERRFETHFGRPVGPYVVYEFTDKGTVGQTSAALRAVGVDRALPQPTLQAQKEMRIKALQEGAVPQMRAAGRTEAMIEQAVATRMAAMDTDISVREASVLPHELSHQWYVQAGWPTAHSDAGGHYGGPGPDWMDEMAAILGESDVNADGRRQQFRQLYQNSMPTMTVGLRSADLVDLSPLLDQVHPAHARDRAADRPRTEGVATTIRASATGAIDPVNLFYLRVRMFADFLMARTNDPAVFGSILDAFSRGDSFDQWLATEGQARGLAPDRAGLEQQWRAWLGSSLGELRIA</sequence>
<evidence type="ECO:0000313" key="3">
    <source>
        <dbReference type="Proteomes" id="UP000663918"/>
    </source>
</evidence>
<dbReference type="Proteomes" id="UP000663918">
    <property type="component" value="Chromosome"/>
</dbReference>
<keyword evidence="3" id="KW-1185">Reference proteome</keyword>
<name>A0A975C2I7_9CAUL</name>
<dbReference type="AlphaFoldDB" id="A0A975C2I7"/>
<proteinExistence type="predicted"/>
<organism evidence="2 3">
    <name type="scientific">Brevundimonas goettingensis</name>
    <dbReference type="NCBI Taxonomy" id="2774190"/>
    <lineage>
        <taxon>Bacteria</taxon>
        <taxon>Pseudomonadati</taxon>
        <taxon>Pseudomonadota</taxon>
        <taxon>Alphaproteobacteria</taxon>
        <taxon>Caulobacterales</taxon>
        <taxon>Caulobacteraceae</taxon>
        <taxon>Brevundimonas</taxon>
    </lineage>
</organism>
<accession>A0A975C2I7</accession>
<evidence type="ECO:0000256" key="1">
    <source>
        <dbReference type="SAM" id="SignalP"/>
    </source>
</evidence>